<dbReference type="Gene3D" id="3.40.190.10">
    <property type="entry name" value="Periplasmic binding protein-like II"/>
    <property type="match status" value="2"/>
</dbReference>
<dbReference type="Proteomes" id="UP000237082">
    <property type="component" value="Unassembled WGS sequence"/>
</dbReference>
<name>A0A2S5DBQ9_9NEIS</name>
<evidence type="ECO:0000313" key="1">
    <source>
        <dbReference type="EMBL" id="POZ60432.1"/>
    </source>
</evidence>
<reference evidence="2" key="1">
    <citation type="submission" date="2018-02" db="EMBL/GenBank/DDBJ databases">
        <authorList>
            <person name="O'Hara-Hanley K."/>
            <person name="Soby S."/>
        </authorList>
    </citation>
    <scope>NUCLEOTIDE SEQUENCE [LARGE SCALE GENOMIC DNA]</scope>
    <source>
        <strain evidence="2">MWU14-2602</strain>
    </source>
</reference>
<proteinExistence type="predicted"/>
<protein>
    <submittedName>
        <fullName evidence="1">Uncharacterized protein</fullName>
    </submittedName>
</protein>
<organism evidence="1 2">
    <name type="scientific">Chromobacterium alticapitis</name>
    <dbReference type="NCBI Taxonomy" id="2073169"/>
    <lineage>
        <taxon>Bacteria</taxon>
        <taxon>Pseudomonadati</taxon>
        <taxon>Pseudomonadota</taxon>
        <taxon>Betaproteobacteria</taxon>
        <taxon>Neisseriales</taxon>
        <taxon>Chromobacteriaceae</taxon>
        <taxon>Chromobacterium</taxon>
    </lineage>
</organism>
<gene>
    <name evidence="1" type="ORF">C2I19_19025</name>
</gene>
<dbReference type="OrthoDB" id="547680at2"/>
<dbReference type="AlphaFoldDB" id="A0A2S5DBQ9"/>
<dbReference type="EMBL" id="PQWB01000123">
    <property type="protein sequence ID" value="POZ60432.1"/>
    <property type="molecule type" value="Genomic_DNA"/>
</dbReference>
<accession>A0A2S5DBQ9</accession>
<comment type="caution">
    <text evidence="1">The sequence shown here is derived from an EMBL/GenBank/DDBJ whole genome shotgun (WGS) entry which is preliminary data.</text>
</comment>
<dbReference type="RefSeq" id="WP_103904201.1">
    <property type="nucleotide sequence ID" value="NZ_PQWB01000123.1"/>
</dbReference>
<sequence length="312" mass="35356">MATPYYPDLPMPLPLSIQRGIHLFLLSIWAAASALAAPVQAETVPLRCAPSGELYHYRWALLQLALDHANTGHADYRVDQIDSTLTSQSRLEAMLRAGAVDVLALGPNQERLAELQPVRVDILRGLLGYRVLLIRKADQARFRQLSPSELKRQIRFGFNSQWADVAILQANGLTLVTSPSYPNLFAMLSNKRFDAFPRGVSEFAKELASYGHAYPDLGVDDSHALFMRYPVYFWVRKGNAELAKRIEDGLNLALRDGSFKKLFQQYHQPEIQLLKQERRSVLYLENPMFPGPPLPHEYSWWLPSGIKLHPLP</sequence>
<evidence type="ECO:0000313" key="2">
    <source>
        <dbReference type="Proteomes" id="UP000237082"/>
    </source>
</evidence>
<keyword evidence="2" id="KW-1185">Reference proteome</keyword>
<dbReference type="SUPFAM" id="SSF53850">
    <property type="entry name" value="Periplasmic binding protein-like II"/>
    <property type="match status" value="1"/>
</dbReference>